<sequence length="52" mass="6253">MYHSIRYIHFHHEILGPEWSATATCLDRVQGLRGRPRRRLLQHIKETMNITI</sequence>
<dbReference type="EMBL" id="HACG01044152">
    <property type="protein sequence ID" value="CEK91017.1"/>
    <property type="molecule type" value="Transcribed_RNA"/>
</dbReference>
<protein>
    <submittedName>
        <fullName evidence="1">Uncharacterized protein</fullName>
    </submittedName>
</protein>
<gene>
    <name evidence="1" type="primary">ORF180483</name>
</gene>
<feature type="non-terminal residue" evidence="1">
    <location>
        <position position="52"/>
    </location>
</feature>
<reference evidence="1" key="1">
    <citation type="submission" date="2014-12" db="EMBL/GenBank/DDBJ databases">
        <title>Insight into the proteome of Arion vulgaris.</title>
        <authorList>
            <person name="Aradska J."/>
            <person name="Bulat T."/>
            <person name="Smidak R."/>
            <person name="Sarate P."/>
            <person name="Gangsoo J."/>
            <person name="Sialana F."/>
            <person name="Bilban M."/>
            <person name="Lubec G."/>
        </authorList>
    </citation>
    <scope>NUCLEOTIDE SEQUENCE</scope>
    <source>
        <tissue evidence="1">Skin</tissue>
    </source>
</reference>
<evidence type="ECO:0000313" key="1">
    <source>
        <dbReference type="EMBL" id="CEK91017.1"/>
    </source>
</evidence>
<proteinExistence type="predicted"/>
<organism evidence="1">
    <name type="scientific">Arion vulgaris</name>
    <dbReference type="NCBI Taxonomy" id="1028688"/>
    <lineage>
        <taxon>Eukaryota</taxon>
        <taxon>Metazoa</taxon>
        <taxon>Spiralia</taxon>
        <taxon>Lophotrochozoa</taxon>
        <taxon>Mollusca</taxon>
        <taxon>Gastropoda</taxon>
        <taxon>Heterobranchia</taxon>
        <taxon>Euthyneura</taxon>
        <taxon>Panpulmonata</taxon>
        <taxon>Eupulmonata</taxon>
        <taxon>Stylommatophora</taxon>
        <taxon>Helicina</taxon>
        <taxon>Arionoidea</taxon>
        <taxon>Arionidae</taxon>
        <taxon>Arion</taxon>
    </lineage>
</organism>
<dbReference type="AlphaFoldDB" id="A0A0B7BDR9"/>
<name>A0A0B7BDR9_9EUPU</name>
<accession>A0A0B7BDR9</accession>